<dbReference type="Gene3D" id="2.60.40.10">
    <property type="entry name" value="Immunoglobulins"/>
    <property type="match status" value="1"/>
</dbReference>
<protein>
    <submittedName>
        <fullName evidence="1">Uncharacterized protein</fullName>
    </submittedName>
</protein>
<organism evidence="1 2">
    <name type="scientific">Candidatus Roizmanbacteria bacterium GW2011_GWA2_36_23</name>
    <dbReference type="NCBI Taxonomy" id="1618480"/>
    <lineage>
        <taxon>Bacteria</taxon>
        <taxon>Candidatus Roizmaniibacteriota</taxon>
    </lineage>
</organism>
<evidence type="ECO:0000313" key="2">
    <source>
        <dbReference type="Proteomes" id="UP000034344"/>
    </source>
</evidence>
<comment type="caution">
    <text evidence="1">The sequence shown here is derived from an EMBL/GenBank/DDBJ whole genome shotgun (WGS) entry which is preliminary data.</text>
</comment>
<dbReference type="InterPro" id="IPR013783">
    <property type="entry name" value="Ig-like_fold"/>
</dbReference>
<accession>A0A0G0HDN5</accession>
<dbReference type="AlphaFoldDB" id="A0A0G0HDN5"/>
<gene>
    <name evidence="1" type="ORF">US11_C0001G0015</name>
</gene>
<evidence type="ECO:0000313" key="1">
    <source>
        <dbReference type="EMBL" id="KKQ02056.1"/>
    </source>
</evidence>
<reference evidence="1 2" key="1">
    <citation type="journal article" date="2015" name="Nature">
        <title>rRNA introns, odd ribosomes, and small enigmatic genomes across a large radiation of phyla.</title>
        <authorList>
            <person name="Brown C.T."/>
            <person name="Hug L.A."/>
            <person name="Thomas B.C."/>
            <person name="Sharon I."/>
            <person name="Castelle C.J."/>
            <person name="Singh A."/>
            <person name="Wilkins M.J."/>
            <person name="Williams K.H."/>
            <person name="Banfield J.F."/>
        </authorList>
    </citation>
    <scope>NUCLEOTIDE SEQUENCE [LARGE SCALE GENOMIC DNA]</scope>
</reference>
<dbReference type="Proteomes" id="UP000034344">
    <property type="component" value="Unassembled WGS sequence"/>
</dbReference>
<name>A0A0G0HDN5_9BACT</name>
<dbReference type="EMBL" id="LBRS01000001">
    <property type="protein sequence ID" value="KKQ02056.1"/>
    <property type="molecule type" value="Genomic_DNA"/>
</dbReference>
<proteinExistence type="predicted"/>
<dbReference type="PATRIC" id="fig|1618480.3.peg.17"/>
<dbReference type="Pfam" id="PF17957">
    <property type="entry name" value="Big_7"/>
    <property type="match status" value="1"/>
</dbReference>
<sequence length="179" mass="19725">MKRNLIILLFIPIFIIGVLILNSRVQSKKILSSAPTPESKKPESTLAVKPTSVESTIVPTITLTALNTTNLGSVKVDTTPPEAYILEPKNNSEFVYGTEVKIVANVTDNIKVDRVEFYAGSSDYQLIGIVRTSPYEVNWKLDSRFEHSINIPVYIKAFDTSGNRNSNIGGSITVRAKNP</sequence>